<feature type="compositionally biased region" description="Basic residues" evidence="3">
    <location>
        <begin position="801"/>
        <end position="812"/>
    </location>
</feature>
<dbReference type="RefSeq" id="XP_016642348.1">
    <property type="nucleotide sequence ID" value="XM_016788032.1"/>
</dbReference>
<dbReference type="EMBL" id="JOWA01000099">
    <property type="protein sequence ID" value="KEZ42549.1"/>
    <property type="molecule type" value="Genomic_DNA"/>
</dbReference>
<sequence length="1206" mass="134065">MSPHKAIHYLRALDEARCDGNWSTVPELVRKVRKHAPERSCLALVAEGEATISQATLMHASSNRPSTALTVEDLGVATHLPKLLNAIESEDNYLEDKFQAKVCVGWLYWVVGEYGVAAQRLPRSLDEEYTELEGAENVSDWTNVCALKAAYLKANCAARNNERVEALYIFETGLPALTSVWTSKFPKQQLRYWAELFLTEYCMLSSQALQRRERSLEDANSVACFRTWARYWEIQSGSLPGGHGFRGSVPRRRIWCEYYTALSRIVEDDLPFPTGYLGKLPAEQHSARTHLRMELKKVENAYESLLLQETQFPRANNEREEVEAFVNLVVKNWSIMCGRGWREYDLGPGGREAMSRGVLEILYRAATKTYHSTAILRHLFTVHMAVAEFDLAFKAYSSYRDIMTKAKARVEKTGVPEPHLDDDATVLMTMSQCALALCRYGDRAAIERARDVAAELEDFLARLPQIQSGGSESGSLAMPEIRESPLHPQIPPRVLAEAWQAIGLSHASWSRVTFDSRSRIEIQTKAVRCLRKSLSPEFGRSRSYRGLFALSLLLAERRELTPAIELVKVALAAGKSADGQGDLIHGPYWQERALIPLWHLLGLLLSARQDYSMAARACDGAFEQFKDPLILFGHQDQSFRSDHLNEAEAKREKLNARRAVVDEMDFFEKEGILEVKMTQLALVELVEGPEVAVNASPELLSLYTRLFGTVLPKPPTHPPKTADVPKTSGTLRSIRGSLFGRSSRNTETRQMSIVSDTSLGSARPQTTQTTASAAPTIQITQENGQSVEVRPLKTPTEGAGRRRSQSGRRNSLRKRDPSRSRRRAASTGPTPRTSFAADGESVFTPDGDAQSDVFAFTNRRQPSIASSFSRGRALPHIDSYLSAKPRPVEYADIPTDAYNTMPTPLPVVQFSKEADQRQKNAILVNVWLMIAGFYRRANMFDDCKGAISEANKIVQVMEAEAAKDTTTPMTLGSAHWGERKSIEELWADVWAELGNLAVAKGEPYVARGDFESALTYFPDHPAAIVGLSSILLDIYTEELLPPPTIPPLDMGDSILIAPEGRGSLVPANRTPLPSTPLGLGTTKLPETTSTESESDDDDSDTEGQETPHSPDIKPRDDDLPPPHKATSLPLVDRFAARDRAYGLLSSLTRLGTGWNYSEAWFALARAHEESGQIDKAKEALWWCVELEEGRGVREWNGVGAGSYILS</sequence>
<proteinExistence type="inferred from homology"/>
<dbReference type="Gene3D" id="1.25.40.10">
    <property type="entry name" value="Tetratricopeptide repeat domain"/>
    <property type="match status" value="1"/>
</dbReference>
<dbReference type="HOGENOM" id="CLU_003276_0_0_1"/>
<dbReference type="Proteomes" id="UP000028545">
    <property type="component" value="Unassembled WGS sequence"/>
</dbReference>
<dbReference type="VEuPathDB" id="FungiDB:SAPIO_CDS5777"/>
<dbReference type="SMART" id="SM00028">
    <property type="entry name" value="TPR"/>
    <property type="match status" value="3"/>
</dbReference>
<dbReference type="OrthoDB" id="29013at2759"/>
<dbReference type="InterPro" id="IPR011990">
    <property type="entry name" value="TPR-like_helical_dom_sf"/>
</dbReference>
<comment type="caution">
    <text evidence="4">The sequence shown here is derived from an EMBL/GenBank/DDBJ whole genome shotgun (WGS) entry which is preliminary data.</text>
</comment>
<feature type="region of interest" description="Disordered" evidence="3">
    <location>
        <begin position="1065"/>
        <end position="1129"/>
    </location>
</feature>
<reference evidence="4 5" key="1">
    <citation type="journal article" date="2014" name="Genome Announc.">
        <title>Draft genome sequence of the pathogenic fungus Scedosporium apiospermum.</title>
        <authorList>
            <person name="Vandeputte P."/>
            <person name="Ghamrawi S."/>
            <person name="Rechenmann M."/>
            <person name="Iltis A."/>
            <person name="Giraud S."/>
            <person name="Fleury M."/>
            <person name="Thornton C."/>
            <person name="Delhaes L."/>
            <person name="Meyer W."/>
            <person name="Papon N."/>
            <person name="Bouchara J.P."/>
        </authorList>
    </citation>
    <scope>NUCLEOTIDE SEQUENCE [LARGE SCALE GENOMIC DNA]</scope>
    <source>
        <strain evidence="4 5">IHEM 14462</strain>
    </source>
</reference>
<feature type="compositionally biased region" description="Acidic residues" evidence="3">
    <location>
        <begin position="1092"/>
        <end position="1103"/>
    </location>
</feature>
<organism evidence="4 5">
    <name type="scientific">Pseudallescheria apiosperma</name>
    <name type="common">Scedosporium apiospermum</name>
    <dbReference type="NCBI Taxonomy" id="563466"/>
    <lineage>
        <taxon>Eukaryota</taxon>
        <taxon>Fungi</taxon>
        <taxon>Dikarya</taxon>
        <taxon>Ascomycota</taxon>
        <taxon>Pezizomycotina</taxon>
        <taxon>Sordariomycetes</taxon>
        <taxon>Hypocreomycetidae</taxon>
        <taxon>Microascales</taxon>
        <taxon>Microascaceae</taxon>
        <taxon>Scedosporium</taxon>
    </lineage>
</organism>
<comment type="similarity">
    <text evidence="2">Belongs to the YPP1 family.</text>
</comment>
<dbReference type="GeneID" id="27724849"/>
<feature type="region of interest" description="Disordered" evidence="3">
    <location>
        <begin position="754"/>
        <end position="846"/>
    </location>
</feature>
<gene>
    <name evidence="4" type="ORF">SAPIO_CDS5777</name>
</gene>
<evidence type="ECO:0000256" key="1">
    <source>
        <dbReference type="ARBA" id="ARBA00002550"/>
    </source>
</evidence>
<name>A0A084G5D7_PSEDA</name>
<comment type="function">
    <text evidence="1">Involved in endocytosis.</text>
</comment>
<evidence type="ECO:0000313" key="5">
    <source>
        <dbReference type="Proteomes" id="UP000028545"/>
    </source>
</evidence>
<evidence type="ECO:0000256" key="3">
    <source>
        <dbReference type="SAM" id="MobiDB-lite"/>
    </source>
</evidence>
<dbReference type="OMA" id="KQPPEQD"/>
<dbReference type="KEGG" id="sapo:SAPIO_CDS5777"/>
<feature type="compositionally biased region" description="Basic and acidic residues" evidence="3">
    <location>
        <begin position="1108"/>
        <end position="1121"/>
    </location>
</feature>
<dbReference type="AlphaFoldDB" id="A0A084G5D7"/>
<dbReference type="InterPro" id="IPR019734">
    <property type="entry name" value="TPR_rpt"/>
</dbReference>
<accession>A0A084G5D7</accession>
<feature type="compositionally biased region" description="Low complexity" evidence="3">
    <location>
        <begin position="761"/>
        <end position="781"/>
    </location>
</feature>
<evidence type="ECO:0000256" key="2">
    <source>
        <dbReference type="ARBA" id="ARBA00038251"/>
    </source>
</evidence>
<protein>
    <submittedName>
        <fullName evidence="4">Filamentation protein</fullName>
    </submittedName>
</protein>
<dbReference type="InterPro" id="IPR051722">
    <property type="entry name" value="Endocytosis_PI4K-reg_protein"/>
</dbReference>
<dbReference type="PANTHER" id="PTHR23083:SF464">
    <property type="entry name" value="TETRATRICOPEPTIDE REPEAT DOMAIN 7, ISOFORM A"/>
    <property type="match status" value="1"/>
</dbReference>
<keyword evidence="5" id="KW-1185">Reference proteome</keyword>
<dbReference type="SUPFAM" id="SSF48452">
    <property type="entry name" value="TPR-like"/>
    <property type="match status" value="1"/>
</dbReference>
<dbReference type="PANTHER" id="PTHR23083">
    <property type="entry name" value="TETRATRICOPEPTIDE REPEAT PROTEIN, TPR"/>
    <property type="match status" value="1"/>
</dbReference>
<evidence type="ECO:0000313" key="4">
    <source>
        <dbReference type="EMBL" id="KEZ42549.1"/>
    </source>
</evidence>